<dbReference type="InterPro" id="IPR001752">
    <property type="entry name" value="Kinesin_motor_dom"/>
</dbReference>
<dbReference type="SUPFAM" id="SSF52540">
    <property type="entry name" value="P-loop containing nucleoside triphosphate hydrolases"/>
    <property type="match status" value="1"/>
</dbReference>
<evidence type="ECO:0000256" key="1">
    <source>
        <dbReference type="ARBA" id="ARBA00004245"/>
    </source>
</evidence>
<evidence type="ECO:0000256" key="2">
    <source>
        <dbReference type="ARBA" id="ARBA00022490"/>
    </source>
</evidence>
<gene>
    <name evidence="10" type="primary">Tb08.4A8.660</name>
    <name evidence="9" type="ORF">Tb927.8.4950</name>
</gene>
<dbReference type="GO" id="GO:0030863">
    <property type="term" value="C:cortical cytoskeleton"/>
    <property type="evidence" value="ECO:0000314"/>
    <property type="project" value="GeneDB"/>
</dbReference>
<evidence type="ECO:0000256" key="3">
    <source>
        <dbReference type="ARBA" id="ARBA00023175"/>
    </source>
</evidence>
<feature type="region of interest" description="Disordered" evidence="7">
    <location>
        <begin position="1"/>
        <end position="133"/>
    </location>
</feature>
<dbReference type="Gene3D" id="3.40.850.10">
    <property type="entry name" value="Kinesin motor domain"/>
    <property type="match status" value="1"/>
</dbReference>
<dbReference type="SMR" id="Q57UV7"/>
<dbReference type="GO" id="GO:0005875">
    <property type="term" value="C:microtubule associated complex"/>
    <property type="evidence" value="ECO:0000255"/>
    <property type="project" value="GeneDB"/>
</dbReference>
<feature type="compositionally biased region" description="Basic and acidic residues" evidence="7">
    <location>
        <begin position="829"/>
        <end position="850"/>
    </location>
</feature>
<feature type="compositionally biased region" description="Polar residues" evidence="7">
    <location>
        <begin position="1"/>
        <end position="31"/>
    </location>
</feature>
<feature type="region of interest" description="Disordered" evidence="7">
    <location>
        <begin position="1024"/>
        <end position="1212"/>
    </location>
</feature>
<dbReference type="PROSITE" id="PS50067">
    <property type="entry name" value="KINESIN_MOTOR_2"/>
    <property type="match status" value="1"/>
</dbReference>
<dbReference type="GO" id="GO:0032154">
    <property type="term" value="C:cleavage furrow"/>
    <property type="evidence" value="ECO:0000314"/>
    <property type="project" value="GeneDB"/>
</dbReference>
<dbReference type="InterPro" id="IPR036961">
    <property type="entry name" value="Kinesin_motor_dom_sf"/>
</dbReference>
<feature type="compositionally biased region" description="Basic and acidic residues" evidence="7">
    <location>
        <begin position="801"/>
        <end position="819"/>
    </location>
</feature>
<dbReference type="GO" id="GO:0003777">
    <property type="term" value="F:microtubule motor activity"/>
    <property type="evidence" value="ECO:0000318"/>
    <property type="project" value="GO_Central"/>
</dbReference>
<dbReference type="SMART" id="SM00129">
    <property type="entry name" value="KISc"/>
    <property type="match status" value="1"/>
</dbReference>
<dbReference type="GO" id="GO:0120119">
    <property type="term" value="C:flagellum attachment zone"/>
    <property type="evidence" value="ECO:0000314"/>
    <property type="project" value="GeneDB"/>
</dbReference>
<evidence type="ECO:0000313" key="9">
    <source>
        <dbReference type="EMBL" id="AAX70606.1"/>
    </source>
</evidence>
<feature type="compositionally biased region" description="Polar residues" evidence="7">
    <location>
        <begin position="90"/>
        <end position="111"/>
    </location>
</feature>
<keyword evidence="6" id="KW-0175">Coiled coil</keyword>
<dbReference type="Gene3D" id="1.20.1480.30">
    <property type="entry name" value="Designed four-helix bundle protein"/>
    <property type="match status" value="3"/>
</dbReference>
<dbReference type="GO" id="GO:0005737">
    <property type="term" value="C:cytoplasm"/>
    <property type="evidence" value="ECO:0006056"/>
    <property type="project" value="Others"/>
</dbReference>
<evidence type="ECO:0000256" key="6">
    <source>
        <dbReference type="SAM" id="Coils"/>
    </source>
</evidence>
<dbReference type="Pfam" id="PF00225">
    <property type="entry name" value="Kinesin"/>
    <property type="match status" value="1"/>
</dbReference>
<dbReference type="OrthoDB" id="3176171at2759"/>
<accession>Q57UV7</accession>
<dbReference type="Proteomes" id="UP000008524">
    <property type="component" value="Chromosome 8"/>
</dbReference>
<evidence type="ECO:0000256" key="7">
    <source>
        <dbReference type="SAM" id="MobiDB-lite"/>
    </source>
</evidence>
<dbReference type="EMBL" id="CP000071">
    <property type="protein sequence ID" value="AAZ13259.1"/>
    <property type="molecule type" value="Genomic_DNA"/>
</dbReference>
<feature type="region of interest" description="Disordered" evidence="7">
    <location>
        <begin position="996"/>
        <end position="1015"/>
    </location>
</feature>
<dbReference type="PANTHER" id="PTHR47970">
    <property type="entry name" value="KINESIN-LIKE PROTEIN KIF11"/>
    <property type="match status" value="1"/>
</dbReference>
<keyword evidence="3 5" id="KW-0505">Motor protein</keyword>
<dbReference type="GO" id="GO:0020016">
    <property type="term" value="C:ciliary pocket"/>
    <property type="evidence" value="ECO:0000314"/>
    <property type="project" value="GeneDB"/>
</dbReference>
<reference evidence="10 11" key="2">
    <citation type="journal article" date="2005" name="Science">
        <title>The genome of the African trypanosome Trypanosoma brucei.</title>
        <authorList>
            <person name="Berriman M."/>
            <person name="Ghedin E."/>
            <person name="Hertz-Fowler C."/>
            <person name="Blandin G."/>
            <person name="Renauld H."/>
            <person name="Bartholomeu D.C."/>
            <person name="Lennard N.J."/>
            <person name="Caler E."/>
            <person name="Hamlin N.E."/>
            <person name="Haas B."/>
            <person name="Bohme U."/>
            <person name="Hannick L."/>
            <person name="Aslett M.A."/>
            <person name="Shallom J."/>
            <person name="Marcello L."/>
            <person name="Hou L."/>
            <person name="Wickstead B."/>
            <person name="Alsmark U.C."/>
            <person name="Arrowsmith C."/>
            <person name="Atkin R.J."/>
            <person name="Barron A.J."/>
            <person name="Bringaud F."/>
            <person name="Brooks K."/>
            <person name="Carrington M."/>
            <person name="Cherevach I."/>
            <person name="Chillingworth T.J."/>
            <person name="Churcher C."/>
            <person name="Clark L.N."/>
            <person name="Corton C.H."/>
            <person name="Cronin A."/>
            <person name="Davies R.M."/>
            <person name="Doggett J."/>
            <person name="Djikeng A."/>
            <person name="Feldblyum T."/>
            <person name="Field M.C."/>
            <person name="Fraser A."/>
            <person name="Goodhead I."/>
            <person name="Hance Z."/>
            <person name="Harper D."/>
            <person name="Harris B.R."/>
            <person name="Hauser H."/>
            <person name="Hostetler J."/>
            <person name="Ivens A."/>
            <person name="Jagels K."/>
            <person name="Johnson D."/>
            <person name="Johnson J."/>
            <person name="Jones K."/>
            <person name="Kerhornou A.X."/>
            <person name="Koo H."/>
            <person name="Larke N."/>
            <person name="Landfear S."/>
            <person name="Larkin C."/>
            <person name="Leech V."/>
            <person name="Line A."/>
            <person name="Lord A."/>
            <person name="Macleod A."/>
            <person name="Mooney P.J."/>
            <person name="Moule S."/>
            <person name="Martin D.M."/>
            <person name="Morgan G.W."/>
            <person name="Mungall K."/>
            <person name="Norbertczak H."/>
            <person name="Ormond D."/>
            <person name="Pai G."/>
            <person name="Peacock C.S."/>
            <person name="Peterson J."/>
            <person name="Quail M.A."/>
            <person name="Rabbinowitsch E."/>
            <person name="Rajandream M.A."/>
            <person name="Reitter C."/>
            <person name="Salzberg S.L."/>
            <person name="Sanders M."/>
            <person name="Schobel S."/>
            <person name="Sharp S."/>
            <person name="Simmonds M."/>
            <person name="Simpson A.J."/>
            <person name="Tallon L."/>
            <person name="Turner C.M."/>
            <person name="Tait A."/>
            <person name="Tivey A.R."/>
            <person name="Van Aken S."/>
            <person name="Walker D."/>
            <person name="Wanless D."/>
            <person name="Wang S."/>
            <person name="White B."/>
            <person name="White O."/>
            <person name="Whitehead S."/>
            <person name="Woodward J."/>
            <person name="Wortman J."/>
            <person name="Adams M.D."/>
            <person name="Embley T.M."/>
            <person name="Gull K."/>
            <person name="Ullu E."/>
            <person name="Barry J.D."/>
            <person name="Fairlamb A.H."/>
            <person name="Opperdoes F."/>
            <person name="Barrell B.G."/>
            <person name="Donelson J.E."/>
            <person name="Hall N."/>
            <person name="Fraser C.M."/>
            <person name="Melville S.E."/>
            <person name="El-Sayed N.M."/>
        </authorList>
    </citation>
    <scope>NUCLEOTIDE SEQUENCE [LARGE SCALE GENOMIC DNA]</scope>
    <source>
        <strain evidence="10 11">927/4 GUTat10.1</strain>
    </source>
</reference>
<keyword evidence="5" id="KW-0547">Nucleotide-binding</keyword>
<keyword evidence="4" id="KW-0206">Cytoskeleton</keyword>
<feature type="compositionally biased region" description="Basic and acidic residues" evidence="7">
    <location>
        <begin position="1137"/>
        <end position="1186"/>
    </location>
</feature>
<feature type="region of interest" description="Disordered" evidence="7">
    <location>
        <begin position="828"/>
        <end position="959"/>
    </location>
</feature>
<feature type="compositionally biased region" description="Basic and acidic residues" evidence="7">
    <location>
        <begin position="1081"/>
        <end position="1130"/>
    </location>
</feature>
<evidence type="ECO:0000256" key="4">
    <source>
        <dbReference type="ARBA" id="ARBA00023212"/>
    </source>
</evidence>
<dbReference type="GO" id="GO:0007018">
    <property type="term" value="P:microtubule-based movement"/>
    <property type="evidence" value="ECO:0000318"/>
    <property type="project" value="GO_Central"/>
</dbReference>
<protein>
    <submittedName>
        <fullName evidence="9">Kinesin, putative</fullName>
    </submittedName>
</protein>
<feature type="compositionally biased region" description="Basic and acidic residues" evidence="7">
    <location>
        <begin position="997"/>
        <end position="1015"/>
    </location>
</feature>
<feature type="compositionally biased region" description="Basic and acidic residues" evidence="7">
    <location>
        <begin position="913"/>
        <end position="934"/>
    </location>
</feature>
<feature type="domain" description="Kinesin motor" evidence="8">
    <location>
        <begin position="136"/>
        <end position="474"/>
    </location>
</feature>
<reference evidence="10" key="1">
    <citation type="journal article" date="2005" name="Science">
        <title>Comparative genomics of trypanosomatid parasitic protozoa.</title>
        <authorList>
            <person name="El-Sayed N.M."/>
            <person name="Myler P.J."/>
            <person name="Blandin G."/>
            <person name="Berriman M."/>
            <person name="Crabtree J."/>
            <person name="Aggarwal G."/>
            <person name="Caler E."/>
            <person name="Renauld H."/>
            <person name="Worthey E.A."/>
            <person name="Hertz-Fowler C."/>
            <person name="Ghedin E."/>
            <person name="Peacock C."/>
            <person name="Bartholomeu D.C."/>
            <person name="Haas B.J."/>
            <person name="Tran A.N."/>
            <person name="Wortman J.R."/>
            <person name="Alsmark U.C."/>
            <person name="Angiuoli S."/>
            <person name="Anupama A."/>
            <person name="Badger J."/>
            <person name="Bringaud F."/>
            <person name="Cadag E."/>
            <person name="Carlton J.M."/>
            <person name="Cerqueira G.C."/>
            <person name="Creasy T."/>
            <person name="Delcher A.L."/>
            <person name="Djikeng A."/>
            <person name="Embley T.M."/>
            <person name="Hauser C."/>
            <person name="Ivens A.C."/>
            <person name="Kummerfeld S.K."/>
            <person name="Pereira-Leal J.B."/>
            <person name="Nilsson D."/>
            <person name="Peterson J."/>
            <person name="Salzberg S.L."/>
            <person name="Shallom J."/>
            <person name="Silva J.C."/>
            <person name="Sundaram J."/>
            <person name="Westenberger S."/>
            <person name="White O."/>
            <person name="Melville S.E."/>
            <person name="Donelson J.E."/>
            <person name="Andersson B."/>
            <person name="Stuart K.D."/>
            <person name="Hall N."/>
        </authorList>
    </citation>
    <scope>NUCLEOTIDE SEQUENCE</scope>
    <source>
        <strain evidence="10">927/4 GUTat10.1</strain>
    </source>
</reference>
<dbReference type="eggNOG" id="KOG0241">
    <property type="taxonomic scope" value="Eukaryota"/>
</dbReference>
<proteinExistence type="inferred from homology"/>
<evidence type="ECO:0000256" key="5">
    <source>
        <dbReference type="PROSITE-ProRule" id="PRU00283"/>
    </source>
</evidence>
<feature type="region of interest" description="Disordered" evidence="7">
    <location>
        <begin position="968"/>
        <end position="987"/>
    </location>
</feature>
<dbReference type="InterPro" id="IPR047149">
    <property type="entry name" value="KIF11-like"/>
</dbReference>
<feature type="compositionally biased region" description="Basic and acidic residues" evidence="7">
    <location>
        <begin position="1193"/>
        <end position="1212"/>
    </location>
</feature>
<feature type="compositionally biased region" description="Basic and acidic residues" evidence="7">
    <location>
        <begin position="969"/>
        <end position="987"/>
    </location>
</feature>
<dbReference type="GO" id="GO:0000902">
    <property type="term" value="P:cell morphogenesis"/>
    <property type="evidence" value="ECO:0000315"/>
    <property type="project" value="GeneDB"/>
</dbReference>
<dbReference type="GO" id="GO:0003774">
    <property type="term" value="F:cytoskeletal motor activity"/>
    <property type="evidence" value="ECO:0000255"/>
    <property type="project" value="GeneDB"/>
</dbReference>
<evidence type="ECO:0000259" key="8">
    <source>
        <dbReference type="PROSITE" id="PS50067"/>
    </source>
</evidence>
<feature type="region of interest" description="Disordered" evidence="7">
    <location>
        <begin position="800"/>
        <end position="819"/>
    </location>
</feature>
<evidence type="ECO:0000313" key="11">
    <source>
        <dbReference type="Proteomes" id="UP000008524"/>
    </source>
</evidence>
<feature type="compositionally biased region" description="Basic and acidic residues" evidence="7">
    <location>
        <begin position="773"/>
        <end position="793"/>
    </location>
</feature>
<dbReference type="GO" id="GO:0051301">
    <property type="term" value="P:cell division"/>
    <property type="evidence" value="ECO:0000315"/>
    <property type="project" value="GeneDB"/>
</dbReference>
<dbReference type="GO" id="GO:0016887">
    <property type="term" value="F:ATP hydrolysis activity"/>
    <property type="evidence" value="ECO:0000318"/>
    <property type="project" value="GO_Central"/>
</dbReference>
<feature type="region of interest" description="Disordered" evidence="7">
    <location>
        <begin position="718"/>
        <end position="793"/>
    </location>
</feature>
<feature type="compositionally biased region" description="Basic and acidic residues" evidence="7">
    <location>
        <begin position="941"/>
        <end position="959"/>
    </location>
</feature>
<feature type="binding site" evidence="5">
    <location>
        <begin position="225"/>
        <end position="232"/>
    </location>
    <ligand>
        <name>ATP</name>
        <dbReference type="ChEBI" id="CHEBI:30616"/>
    </ligand>
</feature>
<dbReference type="STRING" id="185431.Q57UV7"/>
<feature type="compositionally biased region" description="Low complexity" evidence="7">
    <location>
        <begin position="37"/>
        <end position="65"/>
    </location>
</feature>
<dbReference type="GO" id="GO:0005524">
    <property type="term" value="F:ATP binding"/>
    <property type="evidence" value="ECO:0000255"/>
    <property type="project" value="GeneDB"/>
</dbReference>
<accession>D6XLM9</accession>
<dbReference type="InParanoid" id="Q57UV7"/>
<dbReference type="GeneID" id="3659498"/>
<sequence length="1456" mass="165149">MEYKRCNSSRTTASISRSPQLRTSATSTPVRSATPMRTPTSARSGASSARRTLTGTGTGSGALRSVGLDGASPRAKGPGLPRPIAYKRSGTATSGGQVDSGNDMSMVSSRSAIGDSPKGKRGAHKPAVAKTGGNGRVNVYARVRAFSPAETADNQHSAVHLSDNKVEVVVSPKSVYTFMLDGCFSSTGSPSDEGFASQSSVFDAIGRPLAENALAGYNAAIMVYGQTGSGKTYTMFGPPKSLGTEEQGLVPRVCNMIFERADACLQKGITCRVCVSMLEVYLEDVFDLFSNRKQVTVRKDYLDNSFHVVGAKSIPVRQYKDVEELLQRAEALRTFAATAIHARSSRAHALFQLELYTTFESTDIAPRTAKILLADLAGCERIKLAQTETGIPFEEARNINLSLLSLGSCIEAVTMRKGSSQNIPEFRNSTLTKLLKEYLGGNSVSSIVVTVGPSVRDARLSVQSLRFADRAMKVVTHAKINTVKPITELDDADGSEDKVREAYNKKKEALQVEFQVQSELQKLQNKITILECQLMNSVDDEVVARLQEEISTYQKSLADADLELQQQRRVLYDSEVMLEEQLKELNTRMQEMIEENEEATENLLAECRKKHTERLEVEQKRHEEEVDVLLKSHEFELERINQLLQDSDTKCAELTTTLFKTKEDLRKTDGLVDEMQMALEELGDASKATETELYGYVEQLRSENSRLSTAIDTLRQQLKESEASVEDRDNRLKEHEESLDTLRQQLKESEASVEDRDNRLKEHEESLNTLRQQLKESEASVEDRDNRLKEHETSLDTLRQQLKESEASVEDRDNRLKEHEESLNTLRQQLKESEASVEDRDNRLKEHETSLDTLRQQLKESEASVEDRDNRLKEHETSLNTLRQQLKESEASVEDRDNRLKEHEESLNTLRQQLKESEASVENRDNRLKEHEESLNTLRQQLKESEASVEDRDNRLKEHEESLNTLRQQLKESEASVEDRDNRLKEHEESLNTLRQQLKESEASVEDRDNRLKEHEESLNTLRQQLKESEASVEDRDNRLKEHETSLNTLRQQLKESEASVEDRDNRLKEHETSLDTLRQQLKESEASVEDRDNRLKEHEESLDTLRQQLKESEASVEDRDNRLKEHEESLNTLRQQLKESEASVEDRDNRLKEHEESLDTLRQQLKESEASVEDRDNRLKEHETSLDTLRQQLKESEASVEDRDNRLKEHEESLNTLRQQLKESEASVEDRDNRLKEHETSLDTLRQQLKESETTVVVLTADLKQLEEEMFIDQADLKERIAFLEVELKRCEEKGAYYSALVDEMQAELHCANERVAAMSDQVQNMEVRVFDVCGYMFEAFSVKCQDTVSAFASFTKGVTEDLTKGTTERLRLLAEVVELRSSTVARKAATQRRASAVSSLVQSAQEILSKIADEVEDADNFSDRSAVVASFVNSPKESWGADLSPRFTEESLTC</sequence>
<feature type="compositionally biased region" description="Basic and acidic residues" evidence="7">
    <location>
        <begin position="1025"/>
        <end position="1045"/>
    </location>
</feature>
<dbReference type="PANTHER" id="PTHR47970:SF12">
    <property type="entry name" value="KINESIN FAMILY MEMBER 11"/>
    <property type="match status" value="1"/>
</dbReference>
<dbReference type="AlphaFoldDB" id="Q57UV7"/>
<feature type="compositionally biased region" description="Basic and acidic residues" evidence="7">
    <location>
        <begin position="718"/>
        <end position="766"/>
    </location>
</feature>
<organism evidence="9 11">
    <name type="scientific">Trypanosoma brucei brucei (strain 927/4 GUTat10.1)</name>
    <dbReference type="NCBI Taxonomy" id="185431"/>
    <lineage>
        <taxon>Eukaryota</taxon>
        <taxon>Discoba</taxon>
        <taxon>Euglenozoa</taxon>
        <taxon>Kinetoplastea</taxon>
        <taxon>Metakinetoplastina</taxon>
        <taxon>Trypanosomatida</taxon>
        <taxon>Trypanosomatidae</taxon>
        <taxon>Trypanosoma</taxon>
    </lineage>
</organism>
<evidence type="ECO:0000313" key="10">
    <source>
        <dbReference type="EMBL" id="AAZ13259.1"/>
    </source>
</evidence>
<dbReference type="RefSeq" id="XP_847325.1">
    <property type="nucleotide sequence ID" value="XM_842232.1"/>
</dbReference>
<dbReference type="SUPFAM" id="SSF57997">
    <property type="entry name" value="Tropomyosin"/>
    <property type="match status" value="2"/>
</dbReference>
<dbReference type="PaxDb" id="5691-AAZ13259"/>
<feature type="compositionally biased region" description="Basic and acidic residues" evidence="7">
    <location>
        <begin position="885"/>
        <end position="906"/>
    </location>
</feature>
<feature type="compositionally biased region" description="Basic and acidic residues" evidence="7">
    <location>
        <begin position="857"/>
        <end position="877"/>
    </location>
</feature>
<keyword evidence="11" id="KW-1185">Reference proteome</keyword>
<dbReference type="InterPro" id="IPR027417">
    <property type="entry name" value="P-loop_NTPase"/>
</dbReference>
<dbReference type="EMBL" id="AC159448">
    <property type="protein sequence ID" value="AAX70606.1"/>
    <property type="molecule type" value="Genomic_DNA"/>
</dbReference>
<comment type="subcellular location">
    <subcellularLocation>
        <location evidence="1">Cytoplasm</location>
        <location evidence="1">Cytoskeleton</location>
    </subcellularLocation>
</comment>
<keyword evidence="5" id="KW-0067">ATP-binding</keyword>
<dbReference type="FunFam" id="3.40.850.10:FF:000133">
    <property type="entry name" value="Putative kinesin"/>
    <property type="match status" value="1"/>
</dbReference>
<comment type="similarity">
    <text evidence="5">Belongs to the TRAFAC class myosin-kinesin ATPase superfamily. Kinesin family.</text>
</comment>
<reference evidence="9" key="3">
    <citation type="submission" date="2005-04" db="EMBL/GenBank/DDBJ databases">
        <title>.</title>
        <authorList>
            <person name="Ghedin E."/>
            <person name="Blandin G."/>
            <person name="Bartholomeu D."/>
            <person name="Caler E."/>
            <person name="Haas B."/>
            <person name="Hannick L."/>
            <person name="Shallom J."/>
            <person name="Hou L."/>
            <person name="Djikeng A."/>
            <person name="Feldblyum T."/>
            <person name="Hostetler J."/>
            <person name="Johnson J."/>
            <person name="Jones K."/>
            <person name="Koo H.L."/>
            <person name="Larkin C."/>
            <person name="Pai G."/>
            <person name="Peterson J."/>
            <person name="Khalak H.G."/>
            <person name="Salzberg S."/>
            <person name="Simpson A.J."/>
            <person name="Tallon L."/>
            <person name="Van Aken S."/>
            <person name="Wanless D."/>
            <person name="White O."/>
            <person name="Wortman J."/>
            <person name="Fraser C.M."/>
            <person name="El-Sayed N.M.A."/>
        </authorList>
    </citation>
    <scope>NUCLEOTIDE SEQUENCE</scope>
    <source>
        <strain evidence="9">GUTat10.1</strain>
    </source>
</reference>
<name>Q57UV7_TRYB2</name>
<dbReference type="OMA" id="THQEETI"/>
<dbReference type="GO" id="GO:0005871">
    <property type="term" value="C:kinesin complex"/>
    <property type="evidence" value="ECO:0000269"/>
    <property type="project" value="GeneDB"/>
</dbReference>
<reference evidence="10" key="4">
    <citation type="submission" date="2005-04" db="EMBL/GenBank/DDBJ databases">
        <title>Sequencing, closure, and annotation of Trypanosoma brucei chromosomes 2 through 8.</title>
        <authorList>
            <person name="Ghedin E."/>
            <person name="Blandin G."/>
            <person name="Bartholomeu D."/>
            <person name="Caler E."/>
            <person name="Haas B."/>
            <person name="Hannick L."/>
            <person name="Shallom J."/>
            <person name="Hou L."/>
            <person name="Djikeng A."/>
            <person name="Feldblyum T."/>
            <person name="Hostetler J."/>
            <person name="Johnson J."/>
            <person name="Jones K."/>
            <person name="Koo H.L."/>
            <person name="Larkin C."/>
            <person name="Pai G."/>
            <person name="Peterson J."/>
            <person name="Khalak H.G."/>
            <person name="Salzberg S."/>
            <person name="Simpson A.J."/>
            <person name="Tallon L."/>
            <person name="Van Aken S."/>
            <person name="Wanless D."/>
            <person name="White O."/>
            <person name="Wortman J."/>
            <person name="Fraser C.M."/>
            <person name="El-Sayed N.M.A."/>
        </authorList>
    </citation>
    <scope>NUCLEOTIDE SEQUENCE</scope>
    <source>
        <strain evidence="10">927/4 GUTat10.1</strain>
    </source>
</reference>
<dbReference type="GO" id="GO:0008017">
    <property type="term" value="F:microtubule binding"/>
    <property type="evidence" value="ECO:0000318"/>
    <property type="project" value="GO_Central"/>
</dbReference>
<feature type="coiled-coil region" evidence="6">
    <location>
        <begin position="520"/>
        <end position="632"/>
    </location>
</feature>
<dbReference type="PRINTS" id="PR00380">
    <property type="entry name" value="KINESINHEAVY"/>
</dbReference>
<dbReference type="VEuPathDB" id="TriTrypDB:Tb927.8.4950"/>
<feature type="compositionally biased region" description="Basic and acidic residues" evidence="7">
    <location>
        <begin position="1053"/>
        <end position="1074"/>
    </location>
</feature>
<dbReference type="GO" id="GO:0005874">
    <property type="term" value="C:microtubule"/>
    <property type="evidence" value="ECO:0000318"/>
    <property type="project" value="GO_Central"/>
</dbReference>
<dbReference type="Gene3D" id="1.20.5.170">
    <property type="match status" value="2"/>
</dbReference>
<keyword evidence="2" id="KW-0963">Cytoplasm</keyword>
<dbReference type="KEGG" id="tbr:Tb927.8.4950"/>